<dbReference type="SUPFAM" id="SSF81901">
    <property type="entry name" value="HCP-like"/>
    <property type="match status" value="1"/>
</dbReference>
<feature type="repeat" description="PPR" evidence="3">
    <location>
        <begin position="479"/>
        <end position="513"/>
    </location>
</feature>
<dbReference type="PROSITE" id="PS51375">
    <property type="entry name" value="PPR"/>
    <property type="match status" value="7"/>
</dbReference>
<dbReference type="Pfam" id="PF01535">
    <property type="entry name" value="PPR"/>
    <property type="match status" value="7"/>
</dbReference>
<name>A0A0Q3JLI1_BRADI</name>
<dbReference type="Proteomes" id="UP000008810">
    <property type="component" value="Chromosome 1"/>
</dbReference>
<accession>A0A0Q3JLI1</accession>
<keyword evidence="2" id="KW-0809">Transit peptide</keyword>
<dbReference type="FunFam" id="1.25.40.10:FF:001311">
    <property type="entry name" value="Pentatricopeptide repeat-containing protein"/>
    <property type="match status" value="1"/>
</dbReference>
<dbReference type="AlphaFoldDB" id="A0A0Q3JLI1"/>
<gene>
    <name evidence="6" type="primary">LOC100823919</name>
    <name evidence="5" type="ORF">BRADI_1g07090v3</name>
</gene>
<dbReference type="PANTHER" id="PTHR47926:SF519">
    <property type="entry name" value="DYW DOMAIN-CONTAINING PROTEIN"/>
    <property type="match status" value="1"/>
</dbReference>
<keyword evidence="7" id="KW-1185">Reference proteome</keyword>
<dbReference type="SUPFAM" id="SSF48452">
    <property type="entry name" value="TPR-like"/>
    <property type="match status" value="2"/>
</dbReference>
<evidence type="ECO:0000256" key="1">
    <source>
        <dbReference type="ARBA" id="ARBA00022737"/>
    </source>
</evidence>
<reference evidence="5" key="2">
    <citation type="submission" date="2017-06" db="EMBL/GenBank/DDBJ databases">
        <title>WGS assembly of Brachypodium distachyon.</title>
        <authorList>
            <consortium name="The International Brachypodium Initiative"/>
            <person name="Lucas S."/>
            <person name="Harmon-Smith M."/>
            <person name="Lail K."/>
            <person name="Tice H."/>
            <person name="Grimwood J."/>
            <person name="Bruce D."/>
            <person name="Barry K."/>
            <person name="Shu S."/>
            <person name="Lindquist E."/>
            <person name="Wang M."/>
            <person name="Pitluck S."/>
            <person name="Vogel J.P."/>
            <person name="Garvin D.F."/>
            <person name="Mockler T.C."/>
            <person name="Schmutz J."/>
            <person name="Rokhsar D."/>
            <person name="Bevan M.W."/>
        </authorList>
    </citation>
    <scope>NUCLEOTIDE SEQUENCE</scope>
    <source>
        <strain evidence="5">Bd21</strain>
    </source>
</reference>
<evidence type="ECO:0000313" key="5">
    <source>
        <dbReference type="EMBL" id="KQK12964.2"/>
    </source>
</evidence>
<sequence>MAAASDSDHCARLLQRCQTAANPGAGRAIHARAVKAGLLASAYLCNNLLSYYAGPAAGGGGGFREARRLFDEIPAAQRNVFTWNSLLSLYAKSGRLADARAVFAEMPERDPVSWTVMVVGLNRVGRFGEAIKMFLDMVTDGLSPTQFTLTNVLSSCAATEARGVGRKVHSFVVKLGLSSCVPVANSVLNMYGKCGDAETARAVFERMPERSVSSWNAMVSLDAHLGRMDLALSLFENMPDRTIVSWNAVIAGYNQNGLNAKALWFFSRMLSYSTMAPDEFTITSVLSACANLGMVSIGKQVHAYILRSRMPYIGQVTNALISMYAKSGSVENARGVMQQAVMADLNVISFTALLEGYVKLGDMKHAREMFDVMSNRDVVAWTAMIVGYEQNGHNDEAMELFRLMIRSGPEPNSYTVAAVLSVCASLACLEYGKQIHCKAIRSLQEQSSSVSNSIVTMYARSGSLPWARRVFDRVHWRKETVTWTSMIVALAQHGLGEDAVGLFEEMLRVGVKPDRITFVGVLSACTHVGFVDEGKRYFQQLQDKHGIVPEMSHYACMVDLLARAGLFSEAQEFIQQMPVEPDAIAWGSLLSACRVHKNADLAELAAEKLLSIDPGNSGAYSALSNVYSACGRWNDAAKIWKRRKDKSVKKETGFSWTHIGNRVHVFGADDVLHPQRDTVYRTAAKMWDDIKKAGFVPDLQSVLHDVDDELKEEMLSRHSEKLAIAFGLVSTPEKTTLRIMKNLRVCNDCHTAIKFISKVADREIILRDATRFHHFKDGFCSCKDYW</sequence>
<reference evidence="6" key="3">
    <citation type="submission" date="2018-08" db="UniProtKB">
        <authorList>
            <consortium name="EnsemblPlants"/>
        </authorList>
    </citation>
    <scope>IDENTIFICATION</scope>
    <source>
        <strain evidence="6">cv. Bd21</strain>
    </source>
</reference>
<evidence type="ECO:0000313" key="7">
    <source>
        <dbReference type="Proteomes" id="UP000008810"/>
    </source>
</evidence>
<dbReference type="Gene3D" id="1.25.40.10">
    <property type="entry name" value="Tetratricopeptide repeat domain"/>
    <property type="match status" value="6"/>
</dbReference>
<protein>
    <recommendedName>
        <fullName evidence="4">DYW domain-containing protein</fullName>
    </recommendedName>
</protein>
<dbReference type="PANTHER" id="PTHR47926">
    <property type="entry name" value="PENTATRICOPEPTIDE REPEAT-CONTAINING PROTEIN"/>
    <property type="match status" value="1"/>
</dbReference>
<dbReference type="Pfam" id="PF13041">
    <property type="entry name" value="PPR_2"/>
    <property type="match status" value="2"/>
</dbReference>
<evidence type="ECO:0000256" key="3">
    <source>
        <dbReference type="PROSITE-ProRule" id="PRU00708"/>
    </source>
</evidence>
<dbReference type="InterPro" id="IPR046960">
    <property type="entry name" value="PPR_At4g14850-like_plant"/>
</dbReference>
<dbReference type="EnsemblPlants" id="KQK12964">
    <property type="protein sequence ID" value="KQK12964"/>
    <property type="gene ID" value="BRADI_1g07090v3"/>
</dbReference>
<dbReference type="InterPro" id="IPR002885">
    <property type="entry name" value="PPR_rpt"/>
</dbReference>
<dbReference type="InterPro" id="IPR011990">
    <property type="entry name" value="TPR-like_helical_dom_sf"/>
</dbReference>
<dbReference type="InterPro" id="IPR046848">
    <property type="entry name" value="E_motif"/>
</dbReference>
<dbReference type="InterPro" id="IPR032867">
    <property type="entry name" value="DYW_dom"/>
</dbReference>
<feature type="repeat" description="PPR" evidence="3">
    <location>
        <begin position="377"/>
        <end position="411"/>
    </location>
</feature>
<dbReference type="ExpressionAtlas" id="A0A0Q3JLI1">
    <property type="expression patterns" value="baseline and differential"/>
</dbReference>
<feature type="repeat" description="PPR" evidence="3">
    <location>
        <begin position="616"/>
        <end position="650"/>
    </location>
</feature>
<feature type="repeat" description="PPR" evidence="3">
    <location>
        <begin position="211"/>
        <end position="245"/>
    </location>
</feature>
<dbReference type="OrthoDB" id="185373at2759"/>
<feature type="repeat" description="PPR" evidence="3">
    <location>
        <begin position="110"/>
        <end position="144"/>
    </location>
</feature>
<proteinExistence type="predicted"/>
<dbReference type="Pfam" id="PF20431">
    <property type="entry name" value="E_motif"/>
    <property type="match status" value="1"/>
</dbReference>
<dbReference type="FunCoup" id="A0A0Q3JLI1">
    <property type="interactions" value="46"/>
</dbReference>
<dbReference type="FunFam" id="1.25.40.10:FF:001162">
    <property type="entry name" value="Pentatricopeptide repeat-containing protein"/>
    <property type="match status" value="1"/>
</dbReference>
<feature type="repeat" description="PPR" evidence="3">
    <location>
        <begin position="79"/>
        <end position="109"/>
    </location>
</feature>
<dbReference type="GO" id="GO:0009451">
    <property type="term" value="P:RNA modification"/>
    <property type="evidence" value="ECO:0007669"/>
    <property type="project" value="InterPro"/>
</dbReference>
<dbReference type="Pfam" id="PF14432">
    <property type="entry name" value="DYW_deaminase"/>
    <property type="match status" value="1"/>
</dbReference>
<dbReference type="FunFam" id="1.25.40.10:FF:000381">
    <property type="entry name" value="Pentatricopeptide repeat-containing protein"/>
    <property type="match status" value="1"/>
</dbReference>
<organism evidence="5">
    <name type="scientific">Brachypodium distachyon</name>
    <name type="common">Purple false brome</name>
    <name type="synonym">Trachynia distachya</name>
    <dbReference type="NCBI Taxonomy" id="15368"/>
    <lineage>
        <taxon>Eukaryota</taxon>
        <taxon>Viridiplantae</taxon>
        <taxon>Streptophyta</taxon>
        <taxon>Embryophyta</taxon>
        <taxon>Tracheophyta</taxon>
        <taxon>Spermatophyta</taxon>
        <taxon>Magnoliopsida</taxon>
        <taxon>Liliopsida</taxon>
        <taxon>Poales</taxon>
        <taxon>Poaceae</taxon>
        <taxon>BOP clade</taxon>
        <taxon>Pooideae</taxon>
        <taxon>Stipodae</taxon>
        <taxon>Brachypodieae</taxon>
        <taxon>Brachypodium</taxon>
    </lineage>
</organism>
<dbReference type="Gramene" id="KQK12964">
    <property type="protein sequence ID" value="KQK12964"/>
    <property type="gene ID" value="BRADI_1g07090v3"/>
</dbReference>
<dbReference type="NCBIfam" id="TIGR00756">
    <property type="entry name" value="PPR"/>
    <property type="match status" value="6"/>
</dbReference>
<dbReference type="GO" id="GO:0008270">
    <property type="term" value="F:zinc ion binding"/>
    <property type="evidence" value="ECO:0007669"/>
    <property type="project" value="InterPro"/>
</dbReference>
<reference evidence="5 6" key="1">
    <citation type="journal article" date="2010" name="Nature">
        <title>Genome sequencing and analysis of the model grass Brachypodium distachyon.</title>
        <authorList>
            <consortium name="International Brachypodium Initiative"/>
        </authorList>
    </citation>
    <scope>NUCLEOTIDE SEQUENCE [LARGE SCALE GENOMIC DNA]</scope>
    <source>
        <strain evidence="5 6">Bd21</strain>
    </source>
</reference>
<dbReference type="GO" id="GO:0003723">
    <property type="term" value="F:RNA binding"/>
    <property type="evidence" value="ECO:0007669"/>
    <property type="project" value="InterPro"/>
</dbReference>
<feature type="domain" description="DYW" evidence="4">
    <location>
        <begin position="694"/>
        <end position="786"/>
    </location>
</feature>
<evidence type="ECO:0000313" key="6">
    <source>
        <dbReference type="EnsemblPlants" id="KQK12964"/>
    </source>
</evidence>
<evidence type="ECO:0000256" key="2">
    <source>
        <dbReference type="ARBA" id="ARBA00022946"/>
    </source>
</evidence>
<evidence type="ECO:0000259" key="4">
    <source>
        <dbReference type="Pfam" id="PF14432"/>
    </source>
</evidence>
<keyword evidence="1" id="KW-0677">Repeat</keyword>
<dbReference type="EMBL" id="CM000880">
    <property type="protein sequence ID" value="KQK12964.2"/>
    <property type="molecule type" value="Genomic_DNA"/>
</dbReference>
<feature type="repeat" description="PPR" evidence="3">
    <location>
        <begin position="346"/>
        <end position="376"/>
    </location>
</feature>